<feature type="compositionally biased region" description="Polar residues" evidence="2">
    <location>
        <begin position="731"/>
        <end position="740"/>
    </location>
</feature>
<feature type="region of interest" description="Disordered" evidence="2">
    <location>
        <begin position="716"/>
        <end position="898"/>
    </location>
</feature>
<gene>
    <name evidence="4" type="ORF">OJAV_G00161180</name>
</gene>
<feature type="compositionally biased region" description="Polar residues" evidence="2">
    <location>
        <begin position="1"/>
        <end position="10"/>
    </location>
</feature>
<evidence type="ECO:0000313" key="5">
    <source>
        <dbReference type="Proteomes" id="UP000283210"/>
    </source>
</evidence>
<dbReference type="GO" id="GO:0043542">
    <property type="term" value="P:endothelial cell migration"/>
    <property type="evidence" value="ECO:0007669"/>
    <property type="project" value="TreeGrafter"/>
</dbReference>
<keyword evidence="1" id="KW-0175">Coiled coil</keyword>
<dbReference type="AlphaFoldDB" id="A0A437CJ72"/>
<dbReference type="SUPFAM" id="SSF50729">
    <property type="entry name" value="PH domain-like"/>
    <property type="match status" value="1"/>
</dbReference>
<dbReference type="PANTHER" id="PTHR13217:SF10">
    <property type="entry name" value="PLECKSTRIN HOMOLOGY DOMAIN-CONTAINING FAMILY G MEMBER 6 ISOFORM X1"/>
    <property type="match status" value="1"/>
</dbReference>
<dbReference type="GO" id="GO:0030424">
    <property type="term" value="C:axon"/>
    <property type="evidence" value="ECO:0007669"/>
    <property type="project" value="TreeGrafter"/>
</dbReference>
<dbReference type="Proteomes" id="UP000283210">
    <property type="component" value="Chromosome 16"/>
</dbReference>
<protein>
    <recommendedName>
        <fullName evidence="3">DH domain-containing protein</fullName>
    </recommendedName>
</protein>
<dbReference type="GO" id="GO:0007266">
    <property type="term" value="P:Rho protein signal transduction"/>
    <property type="evidence" value="ECO:0007669"/>
    <property type="project" value="TreeGrafter"/>
</dbReference>
<dbReference type="SMART" id="SM00233">
    <property type="entry name" value="PH"/>
    <property type="match status" value="1"/>
</dbReference>
<dbReference type="SMART" id="SM00325">
    <property type="entry name" value="RhoGEF"/>
    <property type="match status" value="1"/>
</dbReference>
<reference evidence="4 5" key="1">
    <citation type="submission" date="2018-11" db="EMBL/GenBank/DDBJ databases">
        <authorList>
            <person name="Lopez-Roques C."/>
            <person name="Donnadieu C."/>
            <person name="Bouchez O."/>
            <person name="Klopp C."/>
            <person name="Cabau C."/>
            <person name="Zahm M."/>
        </authorList>
    </citation>
    <scope>NUCLEOTIDE SEQUENCE [LARGE SCALE GENOMIC DNA]</scope>
    <source>
        <strain evidence="4">RS831</strain>
        <tissue evidence="4">Whole body</tissue>
    </source>
</reference>
<feature type="region of interest" description="Disordered" evidence="2">
    <location>
        <begin position="598"/>
        <end position="671"/>
    </location>
</feature>
<dbReference type="InterPro" id="IPR001849">
    <property type="entry name" value="PH_domain"/>
</dbReference>
<name>A0A437CJ72_ORYJA</name>
<evidence type="ECO:0000256" key="1">
    <source>
        <dbReference type="SAM" id="Coils"/>
    </source>
</evidence>
<dbReference type="PROSITE" id="PS50010">
    <property type="entry name" value="DH_2"/>
    <property type="match status" value="1"/>
</dbReference>
<proteinExistence type="predicted"/>
<dbReference type="GO" id="GO:0005085">
    <property type="term" value="F:guanyl-nucleotide exchange factor activity"/>
    <property type="evidence" value="ECO:0007669"/>
    <property type="project" value="InterPro"/>
</dbReference>
<sequence length="1051" mass="119883">MDPTKHSYSSKVLYANSGGGTDPPTEEMVQSFDSVNGEMQADAESRELEVVDGKTAADTILYHKGSAEKNKSNTFKTQRKTKQKVVSDFGTASRGTSSGTKTRTSLQGLFNPGGPDKTSESQLDALRQELEAYTVPVSLKWMWKEESNGAMLEKSWTDLVQNHLAMSKMQKHQQEALWELISTEHIYINKLKIIKDLVIAALLHLHQRGFLQEVSPDQLFYSLPSILQAHQLFWQEVVYPMVQEVRQTGKPFDPMGLEEGCRQFHKRFLVYREYCWEEENSLDFTRRQMESNPHFQTFIQWVENHPHGERMRLGDMQAKPHQRITKYPLLLKAVLKHTEDPRVQQALRDMLSSVNVFLESINDYMQKKDDELALYTSARRVEGYEVEGINEEIDKYVQEISKFNLECPIRGVSPEVVRKLKLEENLKVRIRKDQKLEVVALLFSDVILLTKIQKRGEGLKVVRPPLALDRIECIALKDGCSFLLVEVGELQSVMNVLIFVASSSQSCSKWVSTISEAKEMLKNLREQETNRLEGLRAQQVEAKNATKGEDIEIKVFPNLNTANGSHKAELDQPSEDAWTNSIGQQRQNSLQFNQIRKSGRRSIRGQPNHKEQEWTEKKAEVSWRNPQKEENKMTEPEKATTGMWNQREESVPNSDQFTRHKPGHSIKNSSLRRYTRIIDELPDVDYPTEEESTSQFKNQQDFPKWGSLRSDLERKILERRDSNSRLPVQDGNRNTSQSEELSLDLGRSSKQPKSPEPRKRRSKNPIPPLPGQTSTQVSGPNPAVSNSSSDSEFGQNFKRNSLPASFGSDRSDSHRVLKPSSLKSNQDPFFNTDFKTGPDPKTPSESEDLQNKKPKPKPLRRSSIPNIPTQENLRGNSNNFYAAPPPERAPPSKTNTELPALEGLLERAKERDRSGIKRDRNLKPVFWSARYYPPSYPMSPISPKPPSIPAKKDPEPECKEVELTRRRAMAVSQAWREQLVDGDEDCKDGNLVFLDGVNVDWAGWCLDDDEVMRYLSPGDHSGDGLEGINRSMTEWALTEFSELDDGECSQV</sequence>
<feature type="compositionally biased region" description="Polar residues" evidence="2">
    <location>
        <begin position="863"/>
        <end position="880"/>
    </location>
</feature>
<dbReference type="Gene3D" id="1.20.900.10">
    <property type="entry name" value="Dbl homology (DH) domain"/>
    <property type="match status" value="1"/>
</dbReference>
<feature type="compositionally biased region" description="Low complexity" evidence="2">
    <location>
        <begin position="90"/>
        <end position="105"/>
    </location>
</feature>
<evidence type="ECO:0000313" key="4">
    <source>
        <dbReference type="EMBL" id="RVE62746.1"/>
    </source>
</evidence>
<evidence type="ECO:0000256" key="2">
    <source>
        <dbReference type="SAM" id="MobiDB-lite"/>
    </source>
</evidence>
<dbReference type="SUPFAM" id="SSF48065">
    <property type="entry name" value="DBL homology domain (DH-domain)"/>
    <property type="match status" value="1"/>
</dbReference>
<dbReference type="GO" id="GO:0030139">
    <property type="term" value="C:endocytic vesicle"/>
    <property type="evidence" value="ECO:0007669"/>
    <property type="project" value="TreeGrafter"/>
</dbReference>
<organism evidence="4 5">
    <name type="scientific">Oryzias javanicus</name>
    <name type="common">Javanese ricefish</name>
    <name type="synonym">Aplocheilus javanicus</name>
    <dbReference type="NCBI Taxonomy" id="123683"/>
    <lineage>
        <taxon>Eukaryota</taxon>
        <taxon>Metazoa</taxon>
        <taxon>Chordata</taxon>
        <taxon>Craniata</taxon>
        <taxon>Vertebrata</taxon>
        <taxon>Euteleostomi</taxon>
        <taxon>Actinopterygii</taxon>
        <taxon>Neopterygii</taxon>
        <taxon>Teleostei</taxon>
        <taxon>Neoteleostei</taxon>
        <taxon>Acanthomorphata</taxon>
        <taxon>Ovalentaria</taxon>
        <taxon>Atherinomorphae</taxon>
        <taxon>Beloniformes</taxon>
        <taxon>Adrianichthyidae</taxon>
        <taxon>Oryziinae</taxon>
        <taxon>Oryzias</taxon>
    </lineage>
</organism>
<dbReference type="InterPro" id="IPR011993">
    <property type="entry name" value="PH-like_dom_sf"/>
</dbReference>
<dbReference type="InterPro" id="IPR000219">
    <property type="entry name" value="DH_dom"/>
</dbReference>
<reference evidence="4 5" key="2">
    <citation type="submission" date="2019-01" db="EMBL/GenBank/DDBJ databases">
        <title>A chromosome length genome reference of the Java medaka (oryzias javanicus).</title>
        <authorList>
            <person name="Herpin A."/>
            <person name="Takehana Y."/>
            <person name="Naruse K."/>
            <person name="Ansai S."/>
            <person name="Kawaguchi M."/>
        </authorList>
    </citation>
    <scope>NUCLEOTIDE SEQUENCE [LARGE SCALE GENOMIC DNA]</scope>
    <source>
        <strain evidence="4">RS831</strain>
        <tissue evidence="4">Whole body</tissue>
    </source>
</reference>
<feature type="region of interest" description="Disordered" evidence="2">
    <location>
        <begin position="1"/>
        <end position="28"/>
    </location>
</feature>
<feature type="compositionally biased region" description="Basic and acidic residues" evidence="2">
    <location>
        <begin position="608"/>
        <end position="638"/>
    </location>
</feature>
<keyword evidence="5" id="KW-1185">Reference proteome</keyword>
<feature type="coiled-coil region" evidence="1">
    <location>
        <begin position="507"/>
        <end position="545"/>
    </location>
</feature>
<dbReference type="InterPro" id="IPR035899">
    <property type="entry name" value="DBL_dom_sf"/>
</dbReference>
<dbReference type="InterPro" id="IPR040181">
    <property type="entry name" value="PKHG5/7"/>
</dbReference>
<dbReference type="CDD" id="cd00160">
    <property type="entry name" value="RhoGEF"/>
    <property type="match status" value="1"/>
</dbReference>
<feature type="domain" description="DH" evidence="3">
    <location>
        <begin position="172"/>
        <end position="364"/>
    </location>
</feature>
<dbReference type="GO" id="GO:0005886">
    <property type="term" value="C:plasma membrane"/>
    <property type="evidence" value="ECO:0007669"/>
    <property type="project" value="TreeGrafter"/>
</dbReference>
<dbReference type="Pfam" id="PF00621">
    <property type="entry name" value="RhoGEF"/>
    <property type="match status" value="1"/>
</dbReference>
<dbReference type="PANTHER" id="PTHR13217">
    <property type="entry name" value="PLECKSTRIN HOMOLOGY DOMAIN-CONTAINING FAMILY G MEMBER 7"/>
    <property type="match status" value="1"/>
</dbReference>
<evidence type="ECO:0000259" key="3">
    <source>
        <dbReference type="PROSITE" id="PS50010"/>
    </source>
</evidence>
<accession>A0A437CJ72</accession>
<dbReference type="OrthoDB" id="660555at2759"/>
<feature type="compositionally biased region" description="Polar residues" evidence="2">
    <location>
        <begin position="771"/>
        <end position="803"/>
    </location>
</feature>
<dbReference type="EMBL" id="CM012452">
    <property type="protein sequence ID" value="RVE62746.1"/>
    <property type="molecule type" value="Genomic_DNA"/>
</dbReference>
<dbReference type="Gene3D" id="2.30.29.30">
    <property type="entry name" value="Pleckstrin-homology domain (PH domain)/Phosphotyrosine-binding domain (PTB)"/>
    <property type="match status" value="1"/>
</dbReference>
<feature type="region of interest" description="Disordered" evidence="2">
    <location>
        <begin position="70"/>
        <end position="120"/>
    </location>
</feature>